<evidence type="ECO:0000256" key="2">
    <source>
        <dbReference type="ARBA" id="ARBA00022553"/>
    </source>
</evidence>
<evidence type="ECO:0000256" key="5">
    <source>
        <dbReference type="PIRSR" id="PIRSR608356-50"/>
    </source>
</evidence>
<dbReference type="GO" id="GO:0005886">
    <property type="term" value="C:plasma membrane"/>
    <property type="evidence" value="ECO:0007669"/>
    <property type="project" value="TreeGrafter"/>
</dbReference>
<dbReference type="InterPro" id="IPR016130">
    <property type="entry name" value="Tyr_Pase_AS"/>
</dbReference>
<feature type="compositionally biased region" description="Low complexity" evidence="6">
    <location>
        <begin position="520"/>
        <end position="532"/>
    </location>
</feature>
<feature type="domain" description="Tyrosine-protein phosphatase" evidence="9">
    <location>
        <begin position="1106"/>
        <end position="1400"/>
    </location>
</feature>
<feature type="compositionally biased region" description="Basic and acidic residues" evidence="6">
    <location>
        <begin position="188"/>
        <end position="197"/>
    </location>
</feature>
<protein>
    <recommendedName>
        <fullName evidence="1">protein-tyrosine-phosphatase</fullName>
        <ecNumber evidence="1">3.1.3.48</ecNumber>
    </recommendedName>
</protein>
<feature type="signal peptide" evidence="8">
    <location>
        <begin position="1"/>
        <end position="31"/>
    </location>
</feature>
<keyword evidence="8" id="KW-0732">Signal</keyword>
<dbReference type="EC" id="3.1.3.48" evidence="1"/>
<feature type="compositionally biased region" description="Polar residues" evidence="6">
    <location>
        <begin position="59"/>
        <end position="72"/>
    </location>
</feature>
<reference evidence="12" key="1">
    <citation type="submission" date="2025-08" db="UniProtKB">
        <authorList>
            <consortium name="RefSeq"/>
        </authorList>
    </citation>
    <scope>IDENTIFICATION</scope>
    <source>
        <strain evidence="12">15112-1751.03</strain>
        <tissue evidence="12">Whole Adult</tissue>
    </source>
</reference>
<dbReference type="RefSeq" id="XP_034117187.1">
    <property type="nucleotide sequence ID" value="XM_034261296.2"/>
</dbReference>
<dbReference type="Pfam" id="PF00102">
    <property type="entry name" value="Y_phosphatase"/>
    <property type="match status" value="2"/>
</dbReference>
<dbReference type="InterPro" id="IPR003595">
    <property type="entry name" value="Tyr_Pase_cat"/>
</dbReference>
<dbReference type="InterPro" id="IPR008356">
    <property type="entry name" value="Tyr_Pase_KIM-con"/>
</dbReference>
<dbReference type="OrthoDB" id="5794147at2759"/>
<dbReference type="GO" id="GO:0019901">
    <property type="term" value="F:protein kinase binding"/>
    <property type="evidence" value="ECO:0007669"/>
    <property type="project" value="TreeGrafter"/>
</dbReference>
<dbReference type="GO" id="GO:0005829">
    <property type="term" value="C:cytosol"/>
    <property type="evidence" value="ECO:0007669"/>
    <property type="project" value="TreeGrafter"/>
</dbReference>
<feature type="region of interest" description="Disordered" evidence="6">
    <location>
        <begin position="520"/>
        <end position="621"/>
    </location>
</feature>
<name>A0A6P8ZEY0_DROAB</name>
<feature type="compositionally biased region" description="Polar residues" evidence="6">
    <location>
        <begin position="1310"/>
        <end position="1335"/>
    </location>
</feature>
<feature type="region of interest" description="Disordered" evidence="6">
    <location>
        <begin position="43"/>
        <end position="92"/>
    </location>
</feature>
<evidence type="ECO:0000313" key="11">
    <source>
        <dbReference type="Proteomes" id="UP000515160"/>
    </source>
</evidence>
<feature type="region of interest" description="Disordered" evidence="6">
    <location>
        <begin position="867"/>
        <end position="927"/>
    </location>
</feature>
<dbReference type="GO" id="GO:0004725">
    <property type="term" value="F:protein tyrosine phosphatase activity"/>
    <property type="evidence" value="ECO:0007669"/>
    <property type="project" value="UniProtKB-EC"/>
</dbReference>
<feature type="compositionally biased region" description="Polar residues" evidence="6">
    <location>
        <begin position="605"/>
        <end position="614"/>
    </location>
</feature>
<dbReference type="GeneID" id="117576502"/>
<feature type="region of interest" description="Disordered" evidence="6">
    <location>
        <begin position="308"/>
        <end position="329"/>
    </location>
</feature>
<feature type="region of interest" description="Disordered" evidence="6">
    <location>
        <begin position="719"/>
        <end position="746"/>
    </location>
</feature>
<feature type="domain" description="Tyrosine specific protein phosphatases" evidence="10">
    <location>
        <begin position="1318"/>
        <end position="1391"/>
    </location>
</feature>
<dbReference type="SUPFAM" id="SSF52799">
    <property type="entry name" value="(Phosphotyrosine protein) phosphatases II"/>
    <property type="match status" value="1"/>
</dbReference>
<feature type="compositionally biased region" description="Polar residues" evidence="6">
    <location>
        <begin position="533"/>
        <end position="557"/>
    </location>
</feature>
<dbReference type="PANTHER" id="PTHR46198">
    <property type="entry name" value="PROTEIN-TYROSINE-PHOSPHATASE"/>
    <property type="match status" value="1"/>
</dbReference>
<evidence type="ECO:0000259" key="10">
    <source>
        <dbReference type="PROSITE" id="PS50056"/>
    </source>
</evidence>
<keyword evidence="7" id="KW-0812">Transmembrane</keyword>
<dbReference type="InterPro" id="IPR000387">
    <property type="entry name" value="Tyr_Pase_dom"/>
</dbReference>
<feature type="region of interest" description="Disordered" evidence="6">
    <location>
        <begin position="1295"/>
        <end position="1341"/>
    </location>
</feature>
<feature type="compositionally biased region" description="Low complexity" evidence="6">
    <location>
        <begin position="867"/>
        <end position="887"/>
    </location>
</feature>
<dbReference type="GO" id="GO:0009653">
    <property type="term" value="P:anatomical structure morphogenesis"/>
    <property type="evidence" value="ECO:0007669"/>
    <property type="project" value="UniProtKB-ARBA"/>
</dbReference>
<evidence type="ECO:0000256" key="1">
    <source>
        <dbReference type="ARBA" id="ARBA00013064"/>
    </source>
</evidence>
<dbReference type="PROSITE" id="PS50055">
    <property type="entry name" value="TYR_PHOSPHATASE_PTP"/>
    <property type="match status" value="1"/>
</dbReference>
<dbReference type="GO" id="GO:0030054">
    <property type="term" value="C:cell junction"/>
    <property type="evidence" value="ECO:0007669"/>
    <property type="project" value="TreeGrafter"/>
</dbReference>
<gene>
    <name evidence="12" type="primary">LOC117576502</name>
</gene>
<dbReference type="GO" id="GO:0007165">
    <property type="term" value="P:signal transduction"/>
    <property type="evidence" value="ECO:0007669"/>
    <property type="project" value="TreeGrafter"/>
</dbReference>
<dbReference type="Proteomes" id="UP000515160">
    <property type="component" value="Chromosome 2R"/>
</dbReference>
<feature type="compositionally biased region" description="Basic and acidic residues" evidence="6">
    <location>
        <begin position="558"/>
        <end position="568"/>
    </location>
</feature>
<dbReference type="InterPro" id="IPR029021">
    <property type="entry name" value="Prot-tyrosine_phosphatase-like"/>
</dbReference>
<feature type="transmembrane region" description="Helical" evidence="7">
    <location>
        <begin position="983"/>
        <end position="1006"/>
    </location>
</feature>
<evidence type="ECO:0000256" key="7">
    <source>
        <dbReference type="SAM" id="Phobius"/>
    </source>
</evidence>
<dbReference type="SMART" id="SM00194">
    <property type="entry name" value="PTPc"/>
    <property type="match status" value="1"/>
</dbReference>
<evidence type="ECO:0000313" key="12">
    <source>
        <dbReference type="RefSeq" id="XP_034117187.1"/>
    </source>
</evidence>
<feature type="region of interest" description="Disordered" evidence="6">
    <location>
        <begin position="630"/>
        <end position="649"/>
    </location>
</feature>
<dbReference type="PROSITE" id="PS00383">
    <property type="entry name" value="TYR_PHOSPHATASE_1"/>
    <property type="match status" value="1"/>
</dbReference>
<evidence type="ECO:0000256" key="6">
    <source>
        <dbReference type="SAM" id="MobiDB-lite"/>
    </source>
</evidence>
<accession>A0A6P8ZEY0</accession>
<evidence type="ECO:0000259" key="9">
    <source>
        <dbReference type="PROSITE" id="PS50055"/>
    </source>
</evidence>
<feature type="chain" id="PRO_5027643329" description="protein-tyrosine-phosphatase" evidence="8">
    <location>
        <begin position="32"/>
        <end position="1411"/>
    </location>
</feature>
<dbReference type="SMART" id="SM00404">
    <property type="entry name" value="PTPc_motif"/>
    <property type="match status" value="1"/>
</dbReference>
<dbReference type="Gene3D" id="3.90.190.10">
    <property type="entry name" value="Protein tyrosine phosphatase superfamily"/>
    <property type="match status" value="1"/>
</dbReference>
<feature type="compositionally biased region" description="Low complexity" evidence="6">
    <location>
        <begin position="588"/>
        <end position="604"/>
    </location>
</feature>
<evidence type="ECO:0000256" key="8">
    <source>
        <dbReference type="SAM" id="SignalP"/>
    </source>
</evidence>
<feature type="active site" description="Phosphocysteine intermediate" evidence="5">
    <location>
        <position position="1340"/>
    </location>
</feature>
<feature type="compositionally biased region" description="Low complexity" evidence="6">
    <location>
        <begin position="309"/>
        <end position="322"/>
    </location>
</feature>
<feature type="compositionally biased region" description="Low complexity" evidence="6">
    <location>
        <begin position="896"/>
        <end position="927"/>
    </location>
</feature>
<feature type="compositionally biased region" description="Low complexity" evidence="6">
    <location>
        <begin position="730"/>
        <end position="745"/>
    </location>
</feature>
<keyword evidence="7" id="KW-0472">Membrane</keyword>
<feature type="region of interest" description="Disordered" evidence="6">
    <location>
        <begin position="181"/>
        <end position="203"/>
    </location>
</feature>
<dbReference type="GO" id="GO:0048666">
    <property type="term" value="P:neuron development"/>
    <property type="evidence" value="ECO:0007669"/>
    <property type="project" value="UniProtKB-ARBA"/>
</dbReference>
<keyword evidence="4" id="KW-0904">Protein phosphatase</keyword>
<sequence length="1411" mass="153760">MQLVNRSLSIRWVLGLYLMVLVCWDPRSTQARFIAKRETPNREMGVAAAASDPDIVKPQSESDNESQTTIFQQERLKPGSQYETSTTSPTTSGISFTLASTNEMQSTVNSFRTTDETATTPSKVELTEQPMLKEDHKFTTTTKPEQQLISQVEVTTEATTTSSINSEPTTTTVATTTTTIASTSDLRSTPREEDRARSMQFPSSTERISFVSVATPMKLRPIPMAATTTTTHMPQLLAPLLHAGVTVTPSASDENAIDGQEGMQKVHLQPEKRAKFIADNSTNAQQLTLPNVAEVWSLAALKMVPTPSTTTTATTTTATTTTNSPVAGKGVELSNDIEERNQTMQQHKEKNILDWQQIMMMPSGQENHTEPIMMSTSLDATEAAAQSSTLKLDITLNQGEVFPAVSKSVTEGTINKTESNEAQLNEWLPITTTEPSINEASTNPPKLPLQEAEDDFTSTSTTTFVPVKSELKENSTLNLTLVESAVTQLSIIENDTTESVVTESITAAAAATLPVSLTTAERATTTTTTTTTMRSALNATPSPHPNTNKTAMNSTLHENNENGDKANDVDVGVESDTKSKTESDDVIDVSVSVSTTETTPTATERQTITVSTRTAVEESTATAPTIQTVTVTPTPTPISTSTSTVTPTPQTLHANVDEQIATASTTTTPTPTPTEIVQISNEVNLETITVKQVTTDDINSNSNSKKLLITTSSTAKPINSTVNTEPLQVDNNSTTTATPPSLLTDENANSKLNEHETSLETNNISETAGIIITTTTTTGAPVPSTRTITEATAAVNRLDVSKAITTTTTTATVVTAAKGESVFNEDEVDDQQQNNHDHRTEESLLKEKNMANITTITTNTTSITTTTETATTTTAARTTVKTTTTEEPIINLLDDSTSSTSSSPTTTTTSTTTSPPRPITTTTAEPIYSSTYTTNNFNNMLPVETTTRAIDLPTTMLIPSRPTELDLMHQPPPSSNSGTDVNVIIAITVSVIGVVALILLVAFLYLMRKRQKQMSYGQRCRPVSLDAYSLDNVSVLGSVRRKGRDFRVSKRTYGNAAFDDPSLRHNMLNATELGKFLERRSSIFEEFRDVPQIIARADEVPAGCEDKNRYANVIPLPETRVVLQRQGDDDKTEYINANYVRGPRDAPNYYIACQAPLESTTGDFWRMIWEQQSRVIVQATDLNENGIERCAEYLPPSVTLDNHSSYGDYQVTLKHREVKDKYAISTLMLKRVDGEECRELTHYWYKWPEAGVPLEEAPIIAMLLEARSSLKSYALEQANELKEKSSTLKSMDTALNNSADVDTKKAEEVGSTSSGASNEINGNVTNKQPRSQQGPLTIHCSPGTGRTGTIIACDMAIRSLETPKRFVDIPQLVYYVRRGRASSVQTKEQYEFIYKVANMYATKITNLSNDN</sequence>
<keyword evidence="7" id="KW-1133">Transmembrane helix</keyword>
<organism evidence="11 12">
    <name type="scientific">Drosophila albomicans</name>
    <name type="common">Fruit fly</name>
    <dbReference type="NCBI Taxonomy" id="7291"/>
    <lineage>
        <taxon>Eukaryota</taxon>
        <taxon>Metazoa</taxon>
        <taxon>Ecdysozoa</taxon>
        <taxon>Arthropoda</taxon>
        <taxon>Hexapoda</taxon>
        <taxon>Insecta</taxon>
        <taxon>Pterygota</taxon>
        <taxon>Neoptera</taxon>
        <taxon>Endopterygota</taxon>
        <taxon>Diptera</taxon>
        <taxon>Brachycera</taxon>
        <taxon>Muscomorpha</taxon>
        <taxon>Ephydroidea</taxon>
        <taxon>Drosophilidae</taxon>
        <taxon>Drosophila</taxon>
    </lineage>
</organism>
<feature type="compositionally biased region" description="Low complexity" evidence="6">
    <location>
        <begin position="80"/>
        <end position="92"/>
    </location>
</feature>
<keyword evidence="2" id="KW-0597">Phosphoprotein</keyword>
<dbReference type="CDD" id="cd00047">
    <property type="entry name" value="PTPc"/>
    <property type="match status" value="1"/>
</dbReference>
<proteinExistence type="predicted"/>
<dbReference type="InterPro" id="IPR000242">
    <property type="entry name" value="PTP_cat"/>
</dbReference>
<dbReference type="PRINTS" id="PR00700">
    <property type="entry name" value="PRTYPHPHTASE"/>
</dbReference>
<keyword evidence="11" id="KW-1185">Reference proteome</keyword>
<keyword evidence="3" id="KW-0378">Hydrolase</keyword>
<dbReference type="PANTHER" id="PTHR46198:SF4">
    <property type="entry name" value="PROTEIN-TYROSINE-PHOSPHATASE"/>
    <property type="match status" value="1"/>
</dbReference>
<dbReference type="PROSITE" id="PS50056">
    <property type="entry name" value="TYR_PHOSPHATASE_2"/>
    <property type="match status" value="1"/>
</dbReference>
<evidence type="ECO:0000256" key="4">
    <source>
        <dbReference type="ARBA" id="ARBA00022912"/>
    </source>
</evidence>
<evidence type="ECO:0000256" key="3">
    <source>
        <dbReference type="ARBA" id="ARBA00022801"/>
    </source>
</evidence>